<dbReference type="AlphaFoldDB" id="A0A8H7MLG7"/>
<reference evidence="2" key="2">
    <citation type="submission" date="2020-09" db="EMBL/GenBank/DDBJ databases">
        <title>Reference genome assembly for Australian Ascochyta lentis isolate Al4.</title>
        <authorList>
            <person name="Lee R.C."/>
            <person name="Farfan-Caceres L.M."/>
            <person name="Debler J.W."/>
            <person name="Williams A.H."/>
            <person name="Henares B.M."/>
        </authorList>
    </citation>
    <scope>NUCLEOTIDE SEQUENCE</scope>
    <source>
        <strain evidence="2">Al4</strain>
    </source>
</reference>
<dbReference type="Gene3D" id="1.20.58.340">
    <property type="entry name" value="Magnesium transport protein CorA, transmembrane region"/>
    <property type="match status" value="1"/>
</dbReference>
<proteinExistence type="predicted"/>
<keyword evidence="1" id="KW-0472">Membrane</keyword>
<evidence type="ECO:0000313" key="3">
    <source>
        <dbReference type="Proteomes" id="UP000651452"/>
    </source>
</evidence>
<keyword evidence="1" id="KW-1133">Transmembrane helix</keyword>
<organism evidence="2 3">
    <name type="scientific">Ascochyta lentis</name>
    <dbReference type="NCBI Taxonomy" id="205686"/>
    <lineage>
        <taxon>Eukaryota</taxon>
        <taxon>Fungi</taxon>
        <taxon>Dikarya</taxon>
        <taxon>Ascomycota</taxon>
        <taxon>Pezizomycotina</taxon>
        <taxon>Dothideomycetes</taxon>
        <taxon>Pleosporomycetidae</taxon>
        <taxon>Pleosporales</taxon>
        <taxon>Pleosporineae</taxon>
        <taxon>Didymellaceae</taxon>
        <taxon>Ascochyta</taxon>
    </lineage>
</organism>
<keyword evidence="3" id="KW-1185">Reference proteome</keyword>
<protein>
    <submittedName>
        <fullName evidence="2">Uncharacterized protein</fullName>
    </submittedName>
</protein>
<feature type="transmembrane region" description="Helical" evidence="1">
    <location>
        <begin position="468"/>
        <end position="489"/>
    </location>
</feature>
<evidence type="ECO:0000256" key="1">
    <source>
        <dbReference type="SAM" id="Phobius"/>
    </source>
</evidence>
<gene>
    <name evidence="2" type="ORF">EKO04_001039</name>
</gene>
<name>A0A8H7MLG7_9PLEO</name>
<evidence type="ECO:0000313" key="2">
    <source>
        <dbReference type="EMBL" id="KAF9701379.1"/>
    </source>
</evidence>
<dbReference type="OrthoDB" id="2830640at2759"/>
<keyword evidence="1" id="KW-0812">Transmembrane</keyword>
<comment type="caution">
    <text evidence="2">The sequence shown here is derived from an EMBL/GenBank/DDBJ whole genome shotgun (WGS) entry which is preliminary data.</text>
</comment>
<dbReference type="EMBL" id="RZGK01000002">
    <property type="protein sequence ID" value="KAF9701379.1"/>
    <property type="molecule type" value="Genomic_DNA"/>
</dbReference>
<reference evidence="2" key="1">
    <citation type="submission" date="2018-12" db="EMBL/GenBank/DDBJ databases">
        <authorList>
            <person name="Syme R.A."/>
            <person name="Farfan-Caceres L."/>
            <person name="Lichtenzveig J."/>
        </authorList>
    </citation>
    <scope>NUCLEOTIDE SEQUENCE</scope>
    <source>
        <strain evidence="2">Al4</strain>
    </source>
</reference>
<feature type="transmembrane region" description="Helical" evidence="1">
    <location>
        <begin position="431"/>
        <end position="453"/>
    </location>
</feature>
<sequence>MVCSNQYKPQVWSLETHSDWQRWLDKQIDCYDRGLVLILARHAAEQSVSYEGSLPMSIADWLAHIQSETAPNHRMRRANTLAQLCEKQSVSMESSSPAPRRGSPKDLPFSRKTFECISKKLQIHDSIVRAVSRTDIPTFNCEKVEMMERGAFVYSCRTPNSWESDLALSATLVLRKLQTIKGEVAHPLVIPGLLTELELSRHTRLVESSITDVETKILNLNVQAETLSRFQPAEIERRNHAKRGAWLDLTYLRNSLITWTGQLKKMIDHAKALESSCFLESLKTVNTGLPRQLEDMSSRCNDLEPLDSYAALMEDDQRKDTGTKIPTHSIGYSETQCHHNRGRSDIDRHESIYSSTYSLADAETVYVPQMRTVGAKITSRLISICDEYDEKIRDCTMRVDGMAMATQWSHSETAVDISLATSRDSRVMRSISLVTMVFLPGTFFATVFSMTFFDWHDQNGGTRVSSYLWVYIVVTVFFTAITIGLWYFFVIFRRTGRKTGDEENEVL</sequence>
<dbReference type="Proteomes" id="UP000651452">
    <property type="component" value="Unassembled WGS sequence"/>
</dbReference>
<accession>A0A8H7MLG7</accession>